<dbReference type="STRING" id="7994.ENSAMXP00000046039"/>
<organism evidence="4 5">
    <name type="scientific">Astyanax mexicanus</name>
    <name type="common">Blind cave fish</name>
    <name type="synonym">Astyanax fasciatus mexicanus</name>
    <dbReference type="NCBI Taxonomy" id="7994"/>
    <lineage>
        <taxon>Eukaryota</taxon>
        <taxon>Metazoa</taxon>
        <taxon>Chordata</taxon>
        <taxon>Craniata</taxon>
        <taxon>Vertebrata</taxon>
        <taxon>Euteleostomi</taxon>
        <taxon>Actinopterygii</taxon>
        <taxon>Neopterygii</taxon>
        <taxon>Teleostei</taxon>
        <taxon>Ostariophysi</taxon>
        <taxon>Characiformes</taxon>
        <taxon>Characoidei</taxon>
        <taxon>Acestrorhamphidae</taxon>
        <taxon>Acestrorhamphinae</taxon>
        <taxon>Astyanax</taxon>
    </lineage>
</organism>
<feature type="domain" description="Reverse transcriptase" evidence="3">
    <location>
        <begin position="435"/>
        <end position="701"/>
    </location>
</feature>
<dbReference type="Gene3D" id="3.60.10.10">
    <property type="entry name" value="Endonuclease/exonuclease/phosphatase"/>
    <property type="match status" value="1"/>
</dbReference>
<dbReference type="Ensembl" id="ENSAMXT00000056399.1">
    <property type="protein sequence ID" value="ENSAMXP00000046039.1"/>
    <property type="gene ID" value="ENSAMXG00000029598.1"/>
</dbReference>
<evidence type="ECO:0000259" key="3">
    <source>
        <dbReference type="PROSITE" id="PS50878"/>
    </source>
</evidence>
<evidence type="ECO:0000256" key="1">
    <source>
        <dbReference type="SAM" id="Coils"/>
    </source>
</evidence>
<sequence>MGNVNSLANKTDELAALVRNQRTYWECSLFCFTETWLTASIPDANVNIPGFVTVRADRDSARSGKSKGGGLAILINNRWCNPGHVTVKETICCRDVELLAVSLRPYYVPREFSHAIVVCVYVPPRADAEAACDVIHATFARLQTQHPDAFVALSGDFNHITLDSTLTSFTQYVDCPTRKNRTIDLLYANISDAYTAIPLPPLGKSDHNLVFLKPYYKPCVMRQPTTTRSFRKWSQEAEETLKDCFASTDWSVLQDSHGEDIEGVADCTTDYLNFCMDIVVPVRTVRCFANNKPWITSDVKDLLNKMKRAFKDKNQEELKNIQRELKSCLKEAKETYRKKVEQKLQVAAISATSASAPLDTSLPLLSAAQVSLSQTVSTSSPPPLTSPLHLSADQVTGALRRLRSGKSAGPDEVSPRLLKACAFELGLPLSNIFNMSLQLGRVPTLCKTSCLVPVPKKPRPSELNDFRPVALTSHIMKTMERLLLPLLRPQVQHALDPLQFAYREKIGVEDAVIYLLHRTYSHLDKASSALRIMFFDFSSAFNTIQPPLLRDKLVKMNVDPHLVSWITDYLTCRPQYVRLTDGTWETVVSSTGAPQGTVLSPFLFTLYTSDFQYNSEMCHLQKFSDDTAIVGCVKGGQEEEYKRQVDDFVAWCRLNQLQLNISKTKEMVVDFRRSGPPLQPVSIEGVDVETVKTYKYLGLQLDNKLDWSTNTDTLYRKGQSRLYFLRRLRSFNICKKLLQMFYQSIVASILFYAVVCWGGNMKRRDASRLDKLVRRAGAVVGMELDSLVTIAERRTLDKLLSIMNNDSHPLHTTIMKQRSVFSGRLLSQSCTTDRLRKSFILRAIRLFNSSHRGRDAADD</sequence>
<dbReference type="AlphaFoldDB" id="A0A3B1JXG3"/>
<keyword evidence="2" id="KW-0472">Membrane</keyword>
<dbReference type="InterPro" id="IPR000477">
    <property type="entry name" value="RT_dom"/>
</dbReference>
<dbReference type="InParanoid" id="A0A3B1JXG3"/>
<dbReference type="Pfam" id="PF00078">
    <property type="entry name" value="RVT_1"/>
    <property type="match status" value="1"/>
</dbReference>
<reference evidence="5" key="1">
    <citation type="submission" date="2013-03" db="EMBL/GenBank/DDBJ databases">
        <authorList>
            <person name="Jeffery W."/>
            <person name="Warren W."/>
            <person name="Wilson R.K."/>
        </authorList>
    </citation>
    <scope>NUCLEOTIDE SEQUENCE</scope>
    <source>
        <strain evidence="5">female</strain>
    </source>
</reference>
<protein>
    <recommendedName>
        <fullName evidence="3">Reverse transcriptase domain-containing protein</fullName>
    </recommendedName>
</protein>
<feature type="coiled-coil region" evidence="1">
    <location>
        <begin position="299"/>
        <end position="338"/>
    </location>
</feature>
<dbReference type="GO" id="GO:0008168">
    <property type="term" value="F:methyltransferase activity"/>
    <property type="evidence" value="ECO:0007669"/>
    <property type="project" value="InterPro"/>
</dbReference>
<keyword evidence="2" id="KW-0812">Transmembrane</keyword>
<feature type="transmembrane region" description="Helical" evidence="2">
    <location>
        <begin position="740"/>
        <end position="759"/>
    </location>
</feature>
<dbReference type="CDD" id="cd01650">
    <property type="entry name" value="RT_nLTR_like"/>
    <property type="match status" value="1"/>
</dbReference>
<dbReference type="PROSITE" id="PS50878">
    <property type="entry name" value="RT_POL"/>
    <property type="match status" value="1"/>
</dbReference>
<dbReference type="PANTHER" id="PTHR47510:SF3">
    <property type="entry name" value="ENDO_EXONUCLEASE_PHOSPHATASE DOMAIN-CONTAINING PROTEIN"/>
    <property type="match status" value="1"/>
</dbReference>
<dbReference type="InterPro" id="IPR043502">
    <property type="entry name" value="DNA/RNA_pol_sf"/>
</dbReference>
<name>A0A3B1JXG3_ASTMX</name>
<dbReference type="InterPro" id="IPR036691">
    <property type="entry name" value="Endo/exonu/phosph_ase_sf"/>
</dbReference>
<reference evidence="5" key="2">
    <citation type="journal article" date="2014" name="Nat. Commun.">
        <title>The cavefish genome reveals candidate genes for eye loss.</title>
        <authorList>
            <person name="McGaugh S.E."/>
            <person name="Gross J.B."/>
            <person name="Aken B."/>
            <person name="Blin M."/>
            <person name="Borowsky R."/>
            <person name="Chalopin D."/>
            <person name="Hinaux H."/>
            <person name="Jeffery W.R."/>
            <person name="Keene A."/>
            <person name="Ma L."/>
            <person name="Minx P."/>
            <person name="Murphy D."/>
            <person name="O'Quin K.E."/>
            <person name="Retaux S."/>
            <person name="Rohner N."/>
            <person name="Searle S.M."/>
            <person name="Stahl B.A."/>
            <person name="Tabin C."/>
            <person name="Volff J.N."/>
            <person name="Yoshizawa M."/>
            <person name="Warren W.C."/>
        </authorList>
    </citation>
    <scope>NUCLEOTIDE SEQUENCE [LARGE SCALE GENOMIC DNA]</scope>
    <source>
        <strain evidence="5">female</strain>
    </source>
</reference>
<dbReference type="InterPro" id="IPR015095">
    <property type="entry name" value="AlkB_hom8_N"/>
</dbReference>
<evidence type="ECO:0000313" key="5">
    <source>
        <dbReference type="Proteomes" id="UP000018467"/>
    </source>
</evidence>
<accession>A0A3B1JXG3</accession>
<dbReference type="Bgee" id="ENSAMXG00000029598">
    <property type="expression patterns" value="Expressed in olfactory epithelium and 11 other cell types or tissues"/>
</dbReference>
<evidence type="ECO:0000313" key="4">
    <source>
        <dbReference type="Ensembl" id="ENSAMXP00000046039.1"/>
    </source>
</evidence>
<keyword evidence="5" id="KW-1185">Reference proteome</keyword>
<proteinExistence type="predicted"/>
<dbReference type="SUPFAM" id="SSF56219">
    <property type="entry name" value="DNase I-like"/>
    <property type="match status" value="1"/>
</dbReference>
<keyword evidence="2" id="KW-1133">Transmembrane helix</keyword>
<reference evidence="4" key="3">
    <citation type="submission" date="2025-08" db="UniProtKB">
        <authorList>
            <consortium name="Ensembl"/>
        </authorList>
    </citation>
    <scope>IDENTIFICATION</scope>
</reference>
<dbReference type="SUPFAM" id="SSF56672">
    <property type="entry name" value="DNA/RNA polymerases"/>
    <property type="match status" value="1"/>
</dbReference>
<dbReference type="GeneTree" id="ENSGT01120000271821"/>
<dbReference type="PANTHER" id="PTHR47510">
    <property type="entry name" value="REVERSE TRANSCRIPTASE DOMAIN-CONTAINING PROTEIN"/>
    <property type="match status" value="1"/>
</dbReference>
<dbReference type="Pfam" id="PF09004">
    <property type="entry name" value="ALKBH8_N"/>
    <property type="match status" value="1"/>
</dbReference>
<evidence type="ECO:0000256" key="2">
    <source>
        <dbReference type="SAM" id="Phobius"/>
    </source>
</evidence>
<reference evidence="4" key="4">
    <citation type="submission" date="2025-09" db="UniProtKB">
        <authorList>
            <consortium name="Ensembl"/>
        </authorList>
    </citation>
    <scope>IDENTIFICATION</scope>
</reference>
<keyword evidence="1" id="KW-0175">Coiled coil</keyword>
<dbReference type="GO" id="GO:0016706">
    <property type="term" value="F:2-oxoglutarate-dependent dioxygenase activity"/>
    <property type="evidence" value="ECO:0007669"/>
    <property type="project" value="InterPro"/>
</dbReference>
<dbReference type="Proteomes" id="UP000018467">
    <property type="component" value="Unassembled WGS sequence"/>
</dbReference>